<dbReference type="Proteomes" id="UP000534286">
    <property type="component" value="Unassembled WGS sequence"/>
</dbReference>
<dbReference type="PROSITE" id="PS51892">
    <property type="entry name" value="SUBTILASE"/>
    <property type="match status" value="1"/>
</dbReference>
<reference evidence="9 10" key="1">
    <citation type="submission" date="2020-08" db="EMBL/GenBank/DDBJ databases">
        <title>Sequencing the genomes of 1000 actinobacteria strains.</title>
        <authorList>
            <person name="Klenk H.-P."/>
        </authorList>
    </citation>
    <scope>NUCLEOTIDE SEQUENCE [LARGE SCALE GENOMIC DNA]</scope>
    <source>
        <strain evidence="9 10">DSM 43023</strain>
    </source>
</reference>
<dbReference type="CDD" id="cd07487">
    <property type="entry name" value="Peptidases_S8_1"/>
    <property type="match status" value="1"/>
</dbReference>
<comment type="caution">
    <text evidence="9">The sequence shown here is derived from an EMBL/GenBank/DDBJ whole genome shotgun (WGS) entry which is preliminary data.</text>
</comment>
<keyword evidence="4 6" id="KW-0720">Serine protease</keyword>
<dbReference type="Pfam" id="PF02225">
    <property type="entry name" value="PA"/>
    <property type="match status" value="1"/>
</dbReference>
<evidence type="ECO:0000256" key="6">
    <source>
        <dbReference type="PROSITE-ProRule" id="PRU01240"/>
    </source>
</evidence>
<evidence type="ECO:0000256" key="2">
    <source>
        <dbReference type="ARBA" id="ARBA00022670"/>
    </source>
</evidence>
<dbReference type="EMBL" id="JACHJU010000001">
    <property type="protein sequence ID" value="MBB4937208.1"/>
    <property type="molecule type" value="Genomic_DNA"/>
</dbReference>
<dbReference type="Pfam" id="PF00082">
    <property type="entry name" value="Peptidase_S8"/>
    <property type="match status" value="1"/>
</dbReference>
<dbReference type="PANTHER" id="PTHR43399">
    <property type="entry name" value="SUBTILISIN-RELATED"/>
    <property type="match status" value="1"/>
</dbReference>
<dbReference type="InterPro" id="IPR022398">
    <property type="entry name" value="Peptidase_S8_His-AS"/>
</dbReference>
<feature type="active site" description="Charge relay system" evidence="5 6">
    <location>
        <position position="276"/>
    </location>
</feature>
<feature type="domain" description="Peptidase S8/S53" evidence="7">
    <location>
        <begin position="235"/>
        <end position="489"/>
    </location>
</feature>
<gene>
    <name evidence="9" type="ORF">FHR32_001513</name>
</gene>
<evidence type="ECO:0000256" key="1">
    <source>
        <dbReference type="ARBA" id="ARBA00011073"/>
    </source>
</evidence>
<dbReference type="PROSITE" id="PS00138">
    <property type="entry name" value="SUBTILASE_SER"/>
    <property type="match status" value="1"/>
</dbReference>
<dbReference type="AlphaFoldDB" id="A0A7W7RTC7"/>
<dbReference type="PANTHER" id="PTHR43399:SF4">
    <property type="entry name" value="CELL WALL-ASSOCIATED PROTEASE"/>
    <property type="match status" value="1"/>
</dbReference>
<dbReference type="InterPro" id="IPR023828">
    <property type="entry name" value="Peptidase_S8_Ser-AS"/>
</dbReference>
<dbReference type="PRINTS" id="PR00723">
    <property type="entry name" value="SUBTILISIN"/>
</dbReference>
<dbReference type="InterPro" id="IPR036852">
    <property type="entry name" value="Peptidase_S8/S53_dom_sf"/>
</dbReference>
<evidence type="ECO:0000313" key="10">
    <source>
        <dbReference type="Proteomes" id="UP000534286"/>
    </source>
</evidence>
<feature type="active site" description="Charge relay system" evidence="5 6">
    <location>
        <position position="450"/>
    </location>
</feature>
<name>A0A7W7RTC7_9ACTN</name>
<keyword evidence="10" id="KW-1185">Reference proteome</keyword>
<feature type="active site" description="Charge relay system" evidence="5 6">
    <location>
        <position position="244"/>
    </location>
</feature>
<dbReference type="GO" id="GO:0006508">
    <property type="term" value="P:proteolysis"/>
    <property type="evidence" value="ECO:0007669"/>
    <property type="project" value="UniProtKB-KW"/>
</dbReference>
<feature type="domain" description="PA" evidence="8">
    <location>
        <begin position="818"/>
        <end position="897"/>
    </location>
</feature>
<evidence type="ECO:0000256" key="5">
    <source>
        <dbReference type="PIRSR" id="PIRSR615500-1"/>
    </source>
</evidence>
<dbReference type="Gene3D" id="3.40.50.200">
    <property type="entry name" value="Peptidase S8/S53 domain"/>
    <property type="match status" value="1"/>
</dbReference>
<accession>A0A7W7RTC7</accession>
<dbReference type="InterPro" id="IPR015500">
    <property type="entry name" value="Peptidase_S8_subtilisin-rel"/>
</dbReference>
<dbReference type="Gene3D" id="3.50.30.30">
    <property type="match status" value="1"/>
</dbReference>
<dbReference type="InterPro" id="IPR046450">
    <property type="entry name" value="PA_dom_sf"/>
</dbReference>
<evidence type="ECO:0000313" key="9">
    <source>
        <dbReference type="EMBL" id="MBB4937208.1"/>
    </source>
</evidence>
<dbReference type="PROSITE" id="PS00137">
    <property type="entry name" value="SUBTILASE_HIS"/>
    <property type="match status" value="1"/>
</dbReference>
<dbReference type="InterPro" id="IPR051048">
    <property type="entry name" value="Peptidase_S8/S53_subtilisin"/>
</dbReference>
<dbReference type="InterPro" id="IPR003137">
    <property type="entry name" value="PA_domain"/>
</dbReference>
<dbReference type="SUPFAM" id="SSF52743">
    <property type="entry name" value="Subtilisin-like"/>
    <property type="match status" value="1"/>
</dbReference>
<evidence type="ECO:0000259" key="8">
    <source>
        <dbReference type="Pfam" id="PF02225"/>
    </source>
</evidence>
<organism evidence="9 10">
    <name type="scientific">Streptosporangium album</name>
    <dbReference type="NCBI Taxonomy" id="47479"/>
    <lineage>
        <taxon>Bacteria</taxon>
        <taxon>Bacillati</taxon>
        <taxon>Actinomycetota</taxon>
        <taxon>Actinomycetes</taxon>
        <taxon>Streptosporangiales</taxon>
        <taxon>Streptosporangiaceae</taxon>
        <taxon>Streptosporangium</taxon>
    </lineage>
</organism>
<evidence type="ECO:0000256" key="3">
    <source>
        <dbReference type="ARBA" id="ARBA00022801"/>
    </source>
</evidence>
<proteinExistence type="inferred from homology"/>
<keyword evidence="3 6" id="KW-0378">Hydrolase</keyword>
<dbReference type="GO" id="GO:0004252">
    <property type="term" value="F:serine-type endopeptidase activity"/>
    <property type="evidence" value="ECO:0007669"/>
    <property type="project" value="UniProtKB-UniRule"/>
</dbReference>
<comment type="similarity">
    <text evidence="1 6">Belongs to the peptidase S8 family.</text>
</comment>
<evidence type="ECO:0000256" key="4">
    <source>
        <dbReference type="ARBA" id="ARBA00022825"/>
    </source>
</evidence>
<dbReference type="SUPFAM" id="SSF52025">
    <property type="entry name" value="PA domain"/>
    <property type="match status" value="1"/>
</dbReference>
<sequence>MIGSTESRKVAPLMHWLARLTATGAVFSLLALPALPAGAGAAPAPPAAPALHRVTLITGDVVTVRQAAAGKWAVTVDPAKGREKMAFTTHEIDGKLQVLPGDMAPYLAGNLVDKALFSVSDLIEQGYDDASSPALPLLLAYDKDAGTGARTTAALPGARPGTELKSIGARAVGADKGELAAFWKAVEETPSARSTKPRLAPGIRKIWLDAKVTADLERSVPQIGAPDAWKSGFDGEGVKVAVLDTGADENHPDLAGKIADRHNFTADPSTQDGHGHGTHVASTIAGLGAASDGRRKGVAPGAQLIVGKVLDNDGSGLYSQIIEGMEWAATSGADVVNMSLGGEATDGADPVSIALNTLTEQTGTLFVVAAGNAGEEYSVGTPGAATSALTVGAVGADEALAPFSSRGPRLDGGAKPDITAPGVAIVAARAEGTSMGAPADERYTAASGTSMATPHVAGAAAILKQRHPDWKASKLKDALISTARTARDLTVYEQGGGRVDVARAVRQDVTATGVLDLGTHQDGGSTDLSGTVAYTNSAQTPVSLTLTATLNNLDGDAPAQDALTLGSASVTVGAGATVTVPVSADPAKLAYGRHSGHLTAVTADGSVSLQTTLALTKSPRTRKVHISAIGKDGKPSSMSNIFMFGPGRQDNLLTYIMPWEAEEGKTFEIPEGAYFAQGHFGEERSGSHIIDIKIDVPEFQVNDDVELVFDARKTRPIVIRTPQPVVQDGISTFSSYRDTGSRKISSSFMNFPSVEELHVAETQPVRRGTFEFTSRWQYGAPRLSSRVNGFTGPLDLVPAGRSPELNGRYRWELVNGGHGAPEELGGLDLRGRAVILSTVSDGDPRWDEMIAAAAEAGAVAAVIVQAADDPPWQYWSPVMDRHAIPAATISYEQGQKLLKRVHEGRAVLDVTANMATPYIYDISQVSKGRIPEQIVYEVNASNLARVDTGYHETGGFGWAKEQRFAWRPWQVFANEGQRWVRTGSERVEYVTSGDTEWEHVAQHMFTWETMLPLSPGLTGGLRSYAAGQKVGERWFGPVVRPAVPPGRPEFTPTRTGDTLKLDIPEFVDAAGHYGYAFTSDEEDTVSARFYRDGALVEEPRQAVGNFPAVPGKATYRMELSTKRSSEEWTYATETSTAWTFGSARPKSGSEPLPLLGVDYTVPADLNGRVRRTLPVPLDFSVRSTAPGLALRQVTAELSYDDGKSWKRLVLLPRGRDRYSTLVSHQASRGQYVSLRVTAKDAAGNAVEQTVLRAYGVK</sequence>
<dbReference type="InterPro" id="IPR000209">
    <property type="entry name" value="Peptidase_S8/S53_dom"/>
</dbReference>
<keyword evidence="2 6" id="KW-0645">Protease</keyword>
<evidence type="ECO:0000259" key="7">
    <source>
        <dbReference type="Pfam" id="PF00082"/>
    </source>
</evidence>
<protein>
    <submittedName>
        <fullName evidence="9">Subtilisin family serine protease</fullName>
    </submittedName>
</protein>